<keyword evidence="2" id="KW-1185">Reference proteome</keyword>
<gene>
    <name evidence="1" type="ORF">BU25DRAFT_467612</name>
</gene>
<reference evidence="1" key="1">
    <citation type="journal article" date="2020" name="Stud. Mycol.">
        <title>101 Dothideomycetes genomes: a test case for predicting lifestyles and emergence of pathogens.</title>
        <authorList>
            <person name="Haridas S."/>
            <person name="Albert R."/>
            <person name="Binder M."/>
            <person name="Bloem J."/>
            <person name="Labutti K."/>
            <person name="Salamov A."/>
            <person name="Andreopoulos B."/>
            <person name="Baker S."/>
            <person name="Barry K."/>
            <person name="Bills G."/>
            <person name="Bluhm B."/>
            <person name="Cannon C."/>
            <person name="Castanera R."/>
            <person name="Culley D."/>
            <person name="Daum C."/>
            <person name="Ezra D."/>
            <person name="Gonzalez J."/>
            <person name="Henrissat B."/>
            <person name="Kuo A."/>
            <person name="Liang C."/>
            <person name="Lipzen A."/>
            <person name="Lutzoni F."/>
            <person name="Magnuson J."/>
            <person name="Mondo S."/>
            <person name="Nolan M."/>
            <person name="Ohm R."/>
            <person name="Pangilinan J."/>
            <person name="Park H.-J."/>
            <person name="Ramirez L."/>
            <person name="Alfaro M."/>
            <person name="Sun H."/>
            <person name="Tritt A."/>
            <person name="Yoshinaga Y."/>
            <person name="Zwiers L.-H."/>
            <person name="Turgeon B."/>
            <person name="Goodwin S."/>
            <person name="Spatafora J."/>
            <person name="Crous P."/>
            <person name="Grigoriev I."/>
        </authorList>
    </citation>
    <scope>NUCLEOTIDE SEQUENCE</scope>
    <source>
        <strain evidence="1">CBS 525.71</strain>
    </source>
</reference>
<protein>
    <submittedName>
        <fullName evidence="1">Uncharacterized protein</fullName>
    </submittedName>
</protein>
<name>A0ACB6S4A7_9PLEO</name>
<proteinExistence type="predicted"/>
<organism evidence="1 2">
    <name type="scientific">Macroventuria anomochaeta</name>
    <dbReference type="NCBI Taxonomy" id="301207"/>
    <lineage>
        <taxon>Eukaryota</taxon>
        <taxon>Fungi</taxon>
        <taxon>Dikarya</taxon>
        <taxon>Ascomycota</taxon>
        <taxon>Pezizomycotina</taxon>
        <taxon>Dothideomycetes</taxon>
        <taxon>Pleosporomycetidae</taxon>
        <taxon>Pleosporales</taxon>
        <taxon>Pleosporineae</taxon>
        <taxon>Didymellaceae</taxon>
        <taxon>Macroventuria</taxon>
    </lineage>
</organism>
<comment type="caution">
    <text evidence="1">The sequence shown here is derived from an EMBL/GenBank/DDBJ whole genome shotgun (WGS) entry which is preliminary data.</text>
</comment>
<dbReference type="EMBL" id="MU006714">
    <property type="protein sequence ID" value="KAF2628229.1"/>
    <property type="molecule type" value="Genomic_DNA"/>
</dbReference>
<evidence type="ECO:0000313" key="2">
    <source>
        <dbReference type="Proteomes" id="UP000799754"/>
    </source>
</evidence>
<sequence>MSSWPAPRLHPKTLAFQGMKEPSPNIRSFIKYISVFYHGMTVRELLPKRLKWTSWENSPKSSHRSSIPEYVALQYGNETTRVRTRKPPGNIFIAQLNLNDILDDAIRAIPDDAYALCLLVDHDMWEEDDDFCCDRAYGGSRVAVVQTARYNPTLEAKEGIDRAHMWPLSYCKDFVDKICLTEDLVLR</sequence>
<accession>A0ACB6S4A7</accession>
<dbReference type="Proteomes" id="UP000799754">
    <property type="component" value="Unassembled WGS sequence"/>
</dbReference>
<evidence type="ECO:0000313" key="1">
    <source>
        <dbReference type="EMBL" id="KAF2628229.1"/>
    </source>
</evidence>